<evidence type="ECO:0000313" key="2">
    <source>
        <dbReference type="EMBL" id="CAD8121706.1"/>
    </source>
</evidence>
<evidence type="ECO:0008006" key="4">
    <source>
        <dbReference type="Google" id="ProtNLM"/>
    </source>
</evidence>
<proteinExistence type="predicted"/>
<gene>
    <name evidence="2" type="ORF">PSON_ATCC_30995.1.T1340008</name>
</gene>
<feature type="transmembrane region" description="Helical" evidence="1">
    <location>
        <begin position="12"/>
        <end position="32"/>
    </location>
</feature>
<dbReference type="OrthoDB" id="284860at2759"/>
<keyword evidence="1" id="KW-0472">Membrane</keyword>
<accession>A0A8S1R0W9</accession>
<name>A0A8S1R0W9_9CILI</name>
<keyword evidence="1" id="KW-1133">Transmembrane helix</keyword>
<organism evidence="2 3">
    <name type="scientific">Paramecium sonneborni</name>
    <dbReference type="NCBI Taxonomy" id="65129"/>
    <lineage>
        <taxon>Eukaryota</taxon>
        <taxon>Sar</taxon>
        <taxon>Alveolata</taxon>
        <taxon>Ciliophora</taxon>
        <taxon>Intramacronucleata</taxon>
        <taxon>Oligohymenophorea</taxon>
        <taxon>Peniculida</taxon>
        <taxon>Parameciidae</taxon>
        <taxon>Paramecium</taxon>
    </lineage>
</organism>
<feature type="transmembrane region" description="Helical" evidence="1">
    <location>
        <begin position="52"/>
        <end position="69"/>
    </location>
</feature>
<dbReference type="Proteomes" id="UP000692954">
    <property type="component" value="Unassembled WGS sequence"/>
</dbReference>
<dbReference type="AlphaFoldDB" id="A0A8S1R0W9"/>
<sequence>MIKSFSIFYKQARFQVVIVKMMFFTVTMILQMRNYLKRQRQTMRLIYNSDNFILAFICIICITYSFIRYPHSGKRFEDKVFLYQFRCNIKIIHEVLIHFVDQIECLIYLQELENDSKIQNDLKFISIDKNDFFFNYSRFYKQQWIINIWKLVVLNFIQDFLFANILLLFYYIPISVYTMIYFINAILMMIKIQRIERQFQLILLDHVQFGQLKIQLLIFSLMNSRNFYNYWKFNQIMFTWSQFLRQNDPKIKIQLCKSLQFIILEQDDSNFLETIYQNLKYDSINKVIFGIRAICESDQQKNQSNQMKFEQIQILRKYTDQQLQMNILLAMKFLNQSYLKQNIDKISSQNQFQFQTIQNDSLCSNNFFEIMRKRFDLILNRDQNQKNQRTRWEFFLLTHDNKIIIKKLSDQELVIIIKTYSQLYPFKLKRYCNFTYIWYLQVNQIKFKEYFQIIQVLNPRNMKNIIYAQNQNLRIYDIKGQINSKEVLKEYVWKSRKLNQKTLISKLYNNNYKYQYNIKRDRRNLQLMILTFLLESNQLIIIIDWYSNSQTNTHIKESVISNNFSSYYADTLQVFIIIYAIIDYLQECNAQKILEKYFPIVLNGNIDPY</sequence>
<feature type="transmembrane region" description="Helical" evidence="1">
    <location>
        <begin position="168"/>
        <end position="190"/>
    </location>
</feature>
<comment type="caution">
    <text evidence="2">The sequence shown here is derived from an EMBL/GenBank/DDBJ whole genome shotgun (WGS) entry which is preliminary data.</text>
</comment>
<dbReference type="EMBL" id="CAJJDN010000134">
    <property type="protein sequence ID" value="CAD8121706.1"/>
    <property type="molecule type" value="Genomic_DNA"/>
</dbReference>
<keyword evidence="3" id="KW-1185">Reference proteome</keyword>
<evidence type="ECO:0000256" key="1">
    <source>
        <dbReference type="SAM" id="Phobius"/>
    </source>
</evidence>
<evidence type="ECO:0000313" key="3">
    <source>
        <dbReference type="Proteomes" id="UP000692954"/>
    </source>
</evidence>
<reference evidence="2" key="1">
    <citation type="submission" date="2021-01" db="EMBL/GenBank/DDBJ databases">
        <authorList>
            <consortium name="Genoscope - CEA"/>
            <person name="William W."/>
        </authorList>
    </citation>
    <scope>NUCLEOTIDE SEQUENCE</scope>
</reference>
<protein>
    <recommendedName>
        <fullName evidence="4">Transmembrane protein</fullName>
    </recommendedName>
</protein>
<keyword evidence="1" id="KW-0812">Transmembrane</keyword>